<name>A0A517RCX5_9PLAN</name>
<accession>A0A517RCX5</accession>
<dbReference type="OrthoDB" id="271213at2"/>
<evidence type="ECO:0008006" key="3">
    <source>
        <dbReference type="Google" id="ProtNLM"/>
    </source>
</evidence>
<organism evidence="1 2">
    <name type="scientific">Gimesia alba</name>
    <dbReference type="NCBI Taxonomy" id="2527973"/>
    <lineage>
        <taxon>Bacteria</taxon>
        <taxon>Pseudomonadati</taxon>
        <taxon>Planctomycetota</taxon>
        <taxon>Planctomycetia</taxon>
        <taxon>Planctomycetales</taxon>
        <taxon>Planctomycetaceae</taxon>
        <taxon>Gimesia</taxon>
    </lineage>
</organism>
<evidence type="ECO:0000313" key="2">
    <source>
        <dbReference type="Proteomes" id="UP000317171"/>
    </source>
</evidence>
<sequence length="154" mass="16228">MTNTVSHLKLAVILHLSILFYSCGGSEKVVPDKLTEVSGVVTLDGKSLASASVIFTPYSGTKGNGAFGVTDSDGKYTLQHKSGKPGIEPGKYYVIFSKWAMPNGSPIPAGKSAADVEAKQVIPKKYLAVTKAGRKNIAEVTGNASSFDFDLKSK</sequence>
<evidence type="ECO:0000313" key="1">
    <source>
        <dbReference type="EMBL" id="QDT41737.1"/>
    </source>
</evidence>
<dbReference type="RefSeq" id="WP_145213823.1">
    <property type="nucleotide sequence ID" value="NZ_CP036269.1"/>
</dbReference>
<dbReference type="Proteomes" id="UP000317171">
    <property type="component" value="Chromosome"/>
</dbReference>
<dbReference type="AlphaFoldDB" id="A0A517RCX5"/>
<dbReference type="SUPFAM" id="SSF49478">
    <property type="entry name" value="Cna protein B-type domain"/>
    <property type="match status" value="1"/>
</dbReference>
<proteinExistence type="predicted"/>
<dbReference type="KEGG" id="gaz:Pan241w_18000"/>
<keyword evidence="2" id="KW-1185">Reference proteome</keyword>
<protein>
    <recommendedName>
        <fullName evidence="3">Carboxypeptidase regulatory-like domain-containing protein</fullName>
    </recommendedName>
</protein>
<reference evidence="1 2" key="1">
    <citation type="submission" date="2019-02" db="EMBL/GenBank/DDBJ databases">
        <title>Deep-cultivation of Planctomycetes and their phenomic and genomic characterization uncovers novel biology.</title>
        <authorList>
            <person name="Wiegand S."/>
            <person name="Jogler M."/>
            <person name="Boedeker C."/>
            <person name="Pinto D."/>
            <person name="Vollmers J."/>
            <person name="Rivas-Marin E."/>
            <person name="Kohn T."/>
            <person name="Peeters S.H."/>
            <person name="Heuer A."/>
            <person name="Rast P."/>
            <person name="Oberbeckmann S."/>
            <person name="Bunk B."/>
            <person name="Jeske O."/>
            <person name="Meyerdierks A."/>
            <person name="Storesund J.E."/>
            <person name="Kallscheuer N."/>
            <person name="Luecker S."/>
            <person name="Lage O.M."/>
            <person name="Pohl T."/>
            <person name="Merkel B.J."/>
            <person name="Hornburger P."/>
            <person name="Mueller R.-W."/>
            <person name="Bruemmer F."/>
            <person name="Labrenz M."/>
            <person name="Spormann A.M."/>
            <person name="Op den Camp H."/>
            <person name="Overmann J."/>
            <person name="Amann R."/>
            <person name="Jetten M.S.M."/>
            <person name="Mascher T."/>
            <person name="Medema M.H."/>
            <person name="Devos D.P."/>
            <person name="Kaster A.-K."/>
            <person name="Ovreas L."/>
            <person name="Rohde M."/>
            <person name="Galperin M.Y."/>
            <person name="Jogler C."/>
        </authorList>
    </citation>
    <scope>NUCLEOTIDE SEQUENCE [LARGE SCALE GENOMIC DNA]</scope>
    <source>
        <strain evidence="1 2">Pan241w</strain>
    </source>
</reference>
<dbReference type="EMBL" id="CP036269">
    <property type="protein sequence ID" value="QDT41737.1"/>
    <property type="molecule type" value="Genomic_DNA"/>
</dbReference>
<gene>
    <name evidence="1" type="ORF">Pan241w_18000</name>
</gene>